<evidence type="ECO:0000256" key="3">
    <source>
        <dbReference type="ARBA" id="ARBA00023004"/>
    </source>
</evidence>
<sequence length="117" mass="12923">MIELISETQCIACNRCVTVCPANVFDAVIGRQPVISRQQDCQTCFLCEIYCPTDALYVAPDAERTVSVNEAQLTDAGLMGSYALHLGWKRGQAGGADADPTWIIRDRYRHADIAKQE</sequence>
<dbReference type="InterPro" id="IPR017900">
    <property type="entry name" value="4Fe4S_Fe_S_CS"/>
</dbReference>
<dbReference type="Pfam" id="PF14697">
    <property type="entry name" value="Fer4_21"/>
    <property type="match status" value="1"/>
</dbReference>
<keyword evidence="4" id="KW-0411">Iron-sulfur</keyword>
<proteinExistence type="predicted"/>
<evidence type="ECO:0000313" key="6">
    <source>
        <dbReference type="EMBL" id="RWR02711.1"/>
    </source>
</evidence>
<organism evidence="6 7">
    <name type="scientific">[Pantoea] beijingensis</name>
    <dbReference type="NCBI Taxonomy" id="1324864"/>
    <lineage>
        <taxon>Bacteria</taxon>
        <taxon>Pseudomonadati</taxon>
        <taxon>Pseudomonadota</taxon>
        <taxon>Gammaproteobacteria</taxon>
        <taxon>Enterobacterales</taxon>
        <taxon>Erwiniaceae</taxon>
        <taxon>Erwinia</taxon>
    </lineage>
</organism>
<dbReference type="EMBL" id="JMEE01000009">
    <property type="protein sequence ID" value="RWR02711.1"/>
    <property type="molecule type" value="Genomic_DNA"/>
</dbReference>
<feature type="domain" description="4Fe-4S ferredoxin-type" evidence="5">
    <location>
        <begin position="31"/>
        <end position="61"/>
    </location>
</feature>
<keyword evidence="2" id="KW-0479">Metal-binding</keyword>
<name>A0A443IF91_9GAMM</name>
<evidence type="ECO:0000313" key="7">
    <source>
        <dbReference type="Proteomes" id="UP000288794"/>
    </source>
</evidence>
<dbReference type="SUPFAM" id="SSF54862">
    <property type="entry name" value="4Fe-4S ferredoxins"/>
    <property type="match status" value="1"/>
</dbReference>
<accession>A0A443IF91</accession>
<keyword evidence="1" id="KW-0004">4Fe-4S</keyword>
<feature type="domain" description="4Fe-4S ferredoxin-type" evidence="5">
    <location>
        <begin position="1"/>
        <end position="30"/>
    </location>
</feature>
<evidence type="ECO:0000256" key="2">
    <source>
        <dbReference type="ARBA" id="ARBA00022723"/>
    </source>
</evidence>
<keyword evidence="3" id="KW-0408">Iron</keyword>
<dbReference type="PROSITE" id="PS00198">
    <property type="entry name" value="4FE4S_FER_1"/>
    <property type="match status" value="2"/>
</dbReference>
<dbReference type="PROSITE" id="PS51379">
    <property type="entry name" value="4FE4S_FER_2"/>
    <property type="match status" value="2"/>
</dbReference>
<evidence type="ECO:0000256" key="4">
    <source>
        <dbReference type="ARBA" id="ARBA00023014"/>
    </source>
</evidence>
<dbReference type="RefSeq" id="WP_128176507.1">
    <property type="nucleotide sequence ID" value="NZ_CP071409.1"/>
</dbReference>
<gene>
    <name evidence="6" type="ORF">ED28_06925</name>
</gene>
<comment type="caution">
    <text evidence="6">The sequence shown here is derived from an EMBL/GenBank/DDBJ whole genome shotgun (WGS) entry which is preliminary data.</text>
</comment>
<keyword evidence="7" id="KW-1185">Reference proteome</keyword>
<dbReference type="GO" id="GO:0046872">
    <property type="term" value="F:metal ion binding"/>
    <property type="evidence" value="ECO:0007669"/>
    <property type="project" value="UniProtKB-KW"/>
</dbReference>
<protein>
    <submittedName>
        <fullName evidence="6">4Fe-4S ferredoxin</fullName>
    </submittedName>
</protein>
<reference evidence="6 7" key="1">
    <citation type="submission" date="2014-04" db="EMBL/GenBank/DDBJ databases">
        <title>Draft genome sequence of Pantoea beijingensis strain LMG 27579, an emerging pathogen to Pleurotus eryngii with potential industrial application.</title>
        <authorList>
            <person name="Xu F."/>
            <person name="Liu Y."/>
            <person name="Wang S."/>
            <person name="Yin Y."/>
            <person name="Ma Y."/>
            <person name="Zhao S."/>
            <person name="Rong C."/>
        </authorList>
    </citation>
    <scope>NUCLEOTIDE SEQUENCE [LARGE SCALE GENOMIC DNA]</scope>
    <source>
        <strain evidence="6 7">LMG 27579</strain>
    </source>
</reference>
<evidence type="ECO:0000256" key="1">
    <source>
        <dbReference type="ARBA" id="ARBA00022485"/>
    </source>
</evidence>
<dbReference type="PANTHER" id="PTHR43687:SF1">
    <property type="entry name" value="FERREDOXIN III"/>
    <property type="match status" value="1"/>
</dbReference>
<dbReference type="PANTHER" id="PTHR43687">
    <property type="entry name" value="ADENYLYLSULFATE REDUCTASE, BETA SUBUNIT"/>
    <property type="match status" value="1"/>
</dbReference>
<dbReference type="Gene3D" id="3.30.70.20">
    <property type="match status" value="1"/>
</dbReference>
<dbReference type="InterPro" id="IPR050572">
    <property type="entry name" value="Fe-S_Ferredoxin"/>
</dbReference>
<dbReference type="Proteomes" id="UP000288794">
    <property type="component" value="Unassembled WGS sequence"/>
</dbReference>
<evidence type="ECO:0000259" key="5">
    <source>
        <dbReference type="PROSITE" id="PS51379"/>
    </source>
</evidence>
<dbReference type="InterPro" id="IPR017896">
    <property type="entry name" value="4Fe4S_Fe-S-bd"/>
</dbReference>
<dbReference type="AlphaFoldDB" id="A0A443IF91"/>
<dbReference type="GO" id="GO:0051539">
    <property type="term" value="F:4 iron, 4 sulfur cluster binding"/>
    <property type="evidence" value="ECO:0007669"/>
    <property type="project" value="UniProtKB-KW"/>
</dbReference>